<proteinExistence type="predicted"/>
<accession>A0ABY7WHT8</accession>
<organism evidence="1 2">
    <name type="scientific">Sphingobacterium oryzagri</name>
    <dbReference type="NCBI Taxonomy" id="3025669"/>
    <lineage>
        <taxon>Bacteria</taxon>
        <taxon>Pseudomonadati</taxon>
        <taxon>Bacteroidota</taxon>
        <taxon>Sphingobacteriia</taxon>
        <taxon>Sphingobacteriales</taxon>
        <taxon>Sphingobacteriaceae</taxon>
        <taxon>Sphingobacterium</taxon>
    </lineage>
</organism>
<name>A0ABY7WHT8_9SPHI</name>
<dbReference type="RefSeq" id="WP_274267914.1">
    <property type="nucleotide sequence ID" value="NZ_CP117880.1"/>
</dbReference>
<sequence length="166" mass="19701">MMKKTYLIIHVLFILAIAAYLWDVFYMDKPVNDISFSKALGDRDSPNVYELYYQQYQLDTLENRYRLKNELRGCLVDTTIFFQEDGLLTVRFVVNKNGEADRYRPAFVNANYREVTANGNQYAMKRVVDCLKSKKRWQKGTVDGKPRKYYAFINLRIQNGRINDFF</sequence>
<evidence type="ECO:0000313" key="1">
    <source>
        <dbReference type="EMBL" id="WDF69187.1"/>
    </source>
</evidence>
<evidence type="ECO:0000313" key="2">
    <source>
        <dbReference type="Proteomes" id="UP001221558"/>
    </source>
</evidence>
<dbReference type="Proteomes" id="UP001221558">
    <property type="component" value="Chromosome"/>
</dbReference>
<reference evidence="1 2" key="1">
    <citation type="submission" date="2023-02" db="EMBL/GenBank/DDBJ databases">
        <title>Genome sequence of Sphingobacterium sp. KACC 22765.</title>
        <authorList>
            <person name="Kim S."/>
            <person name="Heo J."/>
            <person name="Kwon S.-W."/>
        </authorList>
    </citation>
    <scope>NUCLEOTIDE SEQUENCE [LARGE SCALE GENOMIC DNA]</scope>
    <source>
        <strain evidence="1 2">KACC 22765</strain>
    </source>
</reference>
<gene>
    <name evidence="1" type="ORF">PQ465_02110</name>
</gene>
<keyword evidence="2" id="KW-1185">Reference proteome</keyword>
<protein>
    <submittedName>
        <fullName evidence="1">Uncharacterized protein</fullName>
    </submittedName>
</protein>
<dbReference type="EMBL" id="CP117880">
    <property type="protein sequence ID" value="WDF69187.1"/>
    <property type="molecule type" value="Genomic_DNA"/>
</dbReference>